<dbReference type="RefSeq" id="WP_169240728.1">
    <property type="nucleotide sequence ID" value="NZ_JAAIIG010000003.1"/>
</dbReference>
<evidence type="ECO:0000313" key="3">
    <source>
        <dbReference type="Proteomes" id="UP000543419"/>
    </source>
</evidence>
<dbReference type="EMBL" id="JAAIIG010000003">
    <property type="protein sequence ID" value="NMM97934.1"/>
    <property type="molecule type" value="Genomic_DNA"/>
</dbReference>
<dbReference type="PANTHER" id="PTHR39203:SF1">
    <property type="entry name" value="CYTOPLASMIC PROTEIN"/>
    <property type="match status" value="1"/>
</dbReference>
<proteinExistence type="predicted"/>
<dbReference type="InterPro" id="IPR007374">
    <property type="entry name" value="ASCH_domain"/>
</dbReference>
<dbReference type="SUPFAM" id="SSF88697">
    <property type="entry name" value="PUA domain-like"/>
    <property type="match status" value="1"/>
</dbReference>
<gene>
    <name evidence="2" type="ORF">G1C97_0883</name>
</gene>
<keyword evidence="3" id="KW-1185">Reference proteome</keyword>
<name>A0A7Y0EWY5_9BIFI</name>
<evidence type="ECO:0000313" key="2">
    <source>
        <dbReference type="EMBL" id="NMM97934.1"/>
    </source>
</evidence>
<dbReference type="SMART" id="SM01022">
    <property type="entry name" value="ASCH"/>
    <property type="match status" value="1"/>
</dbReference>
<dbReference type="InterPro" id="IPR009326">
    <property type="entry name" value="DUF984"/>
</dbReference>
<reference evidence="2 3" key="1">
    <citation type="submission" date="2020-02" db="EMBL/GenBank/DDBJ databases">
        <title>Characterization of phylogenetic diversity of novel bifidobacterial species isolated in Czech ZOOs.</title>
        <authorList>
            <person name="Lugli G.A."/>
            <person name="Vera N.B."/>
            <person name="Ventura M."/>
        </authorList>
    </citation>
    <scope>NUCLEOTIDE SEQUENCE [LARGE SCALE GENOMIC DNA]</scope>
    <source>
        <strain evidence="2 3">DSM 109959</strain>
    </source>
</reference>
<protein>
    <submittedName>
        <fullName evidence="2">RNA-binding protein</fullName>
    </submittedName>
</protein>
<evidence type="ECO:0000259" key="1">
    <source>
        <dbReference type="SMART" id="SM01022"/>
    </source>
</evidence>
<dbReference type="PANTHER" id="PTHR39203">
    <property type="entry name" value="CYTOPLASMIC PROTEIN-RELATED"/>
    <property type="match status" value="1"/>
</dbReference>
<sequence>MSDDTTRTRLPLPPEYADLPKAEFMAPGLERDRLVGLILDGTKTATVALLRDYTECGDPLPRVGDRSVLVDSNEQGVAILVVTGVTVARLGDVTDQHASAEGEGDTTATQWRRTHEAYWNSSEYRSCFADPAFAIDDDTLVVLEYFKVENMSCRSCCS</sequence>
<dbReference type="PIRSF" id="PIRSF021320">
    <property type="entry name" value="DUF984"/>
    <property type="match status" value="1"/>
</dbReference>
<dbReference type="Pfam" id="PF04266">
    <property type="entry name" value="ASCH"/>
    <property type="match status" value="1"/>
</dbReference>
<accession>A0A7Y0EWY5</accession>
<organism evidence="2 3">
    <name type="scientific">Bifidobacterium olomucense</name>
    <dbReference type="NCBI Taxonomy" id="2675324"/>
    <lineage>
        <taxon>Bacteria</taxon>
        <taxon>Bacillati</taxon>
        <taxon>Actinomycetota</taxon>
        <taxon>Actinomycetes</taxon>
        <taxon>Bifidobacteriales</taxon>
        <taxon>Bifidobacteriaceae</taxon>
        <taxon>Bifidobacterium</taxon>
    </lineage>
</organism>
<dbReference type="InterPro" id="IPR015947">
    <property type="entry name" value="PUA-like_sf"/>
</dbReference>
<dbReference type="AlphaFoldDB" id="A0A7Y0EWY5"/>
<dbReference type="Gene3D" id="3.10.400.10">
    <property type="entry name" value="Sulfate adenylyltransferase"/>
    <property type="match status" value="1"/>
</dbReference>
<comment type="caution">
    <text evidence="2">The sequence shown here is derived from an EMBL/GenBank/DDBJ whole genome shotgun (WGS) entry which is preliminary data.</text>
</comment>
<dbReference type="Proteomes" id="UP000543419">
    <property type="component" value="Unassembled WGS sequence"/>
</dbReference>
<feature type="domain" description="ASCH" evidence="1">
    <location>
        <begin position="29"/>
        <end position="150"/>
    </location>
</feature>